<keyword evidence="2" id="KW-1133">Transmembrane helix</keyword>
<dbReference type="Proteomes" id="UP000245133">
    <property type="component" value="Unassembled WGS sequence"/>
</dbReference>
<name>A0A2P2DWI3_9LEPT</name>
<reference evidence="3 4" key="1">
    <citation type="submission" date="2018-02" db="EMBL/GenBank/DDBJ databases">
        <title>Novel Leptospira species isolated from soil and water in Japan.</title>
        <authorList>
            <person name="Nakao R."/>
            <person name="Masuzawa T."/>
        </authorList>
    </citation>
    <scope>NUCLEOTIDE SEQUENCE [LARGE SCALE GENOMIC DNA]</scope>
    <source>
        <strain evidence="3 4">YH101</strain>
    </source>
</reference>
<proteinExistence type="predicted"/>
<keyword evidence="2" id="KW-0812">Transmembrane</keyword>
<evidence type="ECO:0000256" key="2">
    <source>
        <dbReference type="SAM" id="Phobius"/>
    </source>
</evidence>
<keyword evidence="2" id="KW-0472">Membrane</keyword>
<feature type="transmembrane region" description="Helical" evidence="2">
    <location>
        <begin position="80"/>
        <end position="98"/>
    </location>
</feature>
<comment type="caution">
    <text evidence="3">The sequence shown here is derived from an EMBL/GenBank/DDBJ whole genome shotgun (WGS) entry which is preliminary data.</text>
</comment>
<evidence type="ECO:0000256" key="1">
    <source>
        <dbReference type="SAM" id="MobiDB-lite"/>
    </source>
</evidence>
<feature type="compositionally biased region" description="Polar residues" evidence="1">
    <location>
        <begin position="115"/>
        <end position="128"/>
    </location>
</feature>
<dbReference type="OrthoDB" id="330223at2"/>
<organism evidence="3 4">
    <name type="scientific">Leptospira ryugenii</name>
    <dbReference type="NCBI Taxonomy" id="1917863"/>
    <lineage>
        <taxon>Bacteria</taxon>
        <taxon>Pseudomonadati</taxon>
        <taxon>Spirochaetota</taxon>
        <taxon>Spirochaetia</taxon>
        <taxon>Leptospirales</taxon>
        <taxon>Leptospiraceae</taxon>
        <taxon>Leptospira</taxon>
    </lineage>
</organism>
<dbReference type="AlphaFoldDB" id="A0A2P2DWI3"/>
<dbReference type="EMBL" id="BFBB01000002">
    <property type="protein sequence ID" value="GBF48993.1"/>
    <property type="molecule type" value="Genomic_DNA"/>
</dbReference>
<feature type="region of interest" description="Disordered" evidence="1">
    <location>
        <begin position="104"/>
        <end position="137"/>
    </location>
</feature>
<evidence type="ECO:0000313" key="3">
    <source>
        <dbReference type="EMBL" id="GBF48993.1"/>
    </source>
</evidence>
<keyword evidence="4" id="KW-1185">Reference proteome</keyword>
<gene>
    <name evidence="3" type="ORF">LPTSP4_05000</name>
</gene>
<accession>A0A2P2DWI3</accession>
<protein>
    <submittedName>
        <fullName evidence="3">Uncharacterized protein</fullName>
    </submittedName>
</protein>
<evidence type="ECO:0000313" key="4">
    <source>
        <dbReference type="Proteomes" id="UP000245133"/>
    </source>
</evidence>
<dbReference type="RefSeq" id="WP_108973379.1">
    <property type="nucleotide sequence ID" value="NZ_BFBB01000002.1"/>
</dbReference>
<sequence length="137" mass="15801">MGTVIVRCPVCYHSFQFNSETDKDFKIELETPSKSFSFQPSKQEYLHLLSDLLYAPIDFLKSKIPKKQTSATPFWKEPKQIAAILLYGILFLYIVFYFRSPSLDTNKPLPKEPSEPTSQEPRNPSPEIQSDEPVLEI</sequence>